<dbReference type="CDD" id="cd01832">
    <property type="entry name" value="SGNH_hydrolase_like_1"/>
    <property type="match status" value="1"/>
</dbReference>
<dbReference type="EC" id="3.1.-.-" evidence="2"/>
<accession>A0ABU7UWH3</accession>
<dbReference type="GO" id="GO:0016787">
    <property type="term" value="F:hydrolase activity"/>
    <property type="evidence" value="ECO:0007669"/>
    <property type="project" value="UniProtKB-KW"/>
</dbReference>
<dbReference type="Proteomes" id="UP001356170">
    <property type="component" value="Unassembled WGS sequence"/>
</dbReference>
<protein>
    <submittedName>
        <fullName evidence="2">SGNH/GDSL hydrolase family protein</fullName>
        <ecNumber evidence="2">3.1.-.-</ecNumber>
    </submittedName>
</protein>
<dbReference type="Gene3D" id="3.40.50.1110">
    <property type="entry name" value="SGNH hydrolase"/>
    <property type="match status" value="1"/>
</dbReference>
<sequence>MSREDARSYLALGDSYTIGEGVEGGERWTSQLVMRLRALDVSVAFPRTVATTGWTCEELEQAMDSARPPLEPGYDMVSLLIGVNDQYRQYDPAAYPGRFARLLERAIALADGHAERVLVLSIPDWGVTPFAAALEPPRDPAQIAAELDQYNATAAGLAAEHGAHFVDCSDLSRAMCADPANLSADALHPGAPVYTAWADRALPAALKIVGANPAAP</sequence>
<keyword evidence="3" id="KW-1185">Reference proteome</keyword>
<dbReference type="RefSeq" id="WP_331703059.1">
    <property type="nucleotide sequence ID" value="NZ_JAZHBO010000001.1"/>
</dbReference>
<feature type="domain" description="SGNH hydrolase-type esterase" evidence="1">
    <location>
        <begin position="11"/>
        <end position="194"/>
    </location>
</feature>
<dbReference type="InterPro" id="IPR036514">
    <property type="entry name" value="SGNH_hydro_sf"/>
</dbReference>
<dbReference type="Pfam" id="PF13472">
    <property type="entry name" value="Lipase_GDSL_2"/>
    <property type="match status" value="1"/>
</dbReference>
<dbReference type="PANTHER" id="PTHR43784:SF2">
    <property type="entry name" value="GDSL-LIKE LIPASE_ACYLHYDROLASE, PUTATIVE (AFU_ORTHOLOGUE AFUA_2G00820)-RELATED"/>
    <property type="match status" value="1"/>
</dbReference>
<dbReference type="InterPro" id="IPR053140">
    <property type="entry name" value="GDSL_Rv0518-like"/>
</dbReference>
<proteinExistence type="predicted"/>
<name>A0ABU7UWH3_9GAMM</name>
<keyword evidence="2" id="KW-0378">Hydrolase</keyword>
<evidence type="ECO:0000259" key="1">
    <source>
        <dbReference type="Pfam" id="PF13472"/>
    </source>
</evidence>
<dbReference type="SUPFAM" id="SSF52266">
    <property type="entry name" value="SGNH hydrolase"/>
    <property type="match status" value="1"/>
</dbReference>
<reference evidence="2 3" key="1">
    <citation type="submission" date="2024-01" db="EMBL/GenBank/DDBJ databases">
        <title>Novel species of the genus Luteimonas isolated from rivers.</title>
        <authorList>
            <person name="Lu H."/>
        </authorList>
    </citation>
    <scope>NUCLEOTIDE SEQUENCE [LARGE SCALE GENOMIC DNA]</scope>
    <source>
        <strain evidence="2 3">FXH3W</strain>
    </source>
</reference>
<evidence type="ECO:0000313" key="3">
    <source>
        <dbReference type="Proteomes" id="UP001356170"/>
    </source>
</evidence>
<dbReference type="PANTHER" id="PTHR43784">
    <property type="entry name" value="GDSL-LIKE LIPASE/ACYLHYDROLASE, PUTATIVE (AFU_ORTHOLOGUE AFUA_2G00820)-RELATED"/>
    <property type="match status" value="1"/>
</dbReference>
<dbReference type="EMBL" id="JAZHBO010000001">
    <property type="protein sequence ID" value="MEF2154916.1"/>
    <property type="molecule type" value="Genomic_DNA"/>
</dbReference>
<comment type="caution">
    <text evidence="2">The sequence shown here is derived from an EMBL/GenBank/DDBJ whole genome shotgun (WGS) entry which is preliminary data.</text>
</comment>
<gene>
    <name evidence="2" type="ORF">V3390_01495</name>
</gene>
<dbReference type="InterPro" id="IPR013830">
    <property type="entry name" value="SGNH_hydro"/>
</dbReference>
<evidence type="ECO:0000313" key="2">
    <source>
        <dbReference type="EMBL" id="MEF2154916.1"/>
    </source>
</evidence>
<organism evidence="2 3">
    <name type="scientific">Aquilutibacter rugosus</name>
    <dbReference type="NCBI Taxonomy" id="3115820"/>
    <lineage>
        <taxon>Bacteria</taxon>
        <taxon>Pseudomonadati</taxon>
        <taxon>Pseudomonadota</taxon>
        <taxon>Gammaproteobacteria</taxon>
        <taxon>Lysobacterales</taxon>
        <taxon>Lysobacteraceae</taxon>
        <taxon>Aquilutibacter</taxon>
    </lineage>
</organism>